<gene>
    <name evidence="1" type="ORF">AB4Y32_29760</name>
</gene>
<comment type="caution">
    <text evidence="1">The sequence shown here is derived from an EMBL/GenBank/DDBJ whole genome shotgun (WGS) entry which is preliminary data.</text>
</comment>
<organism evidence="1 2">
    <name type="scientific">Paraburkholderia phymatum</name>
    <dbReference type="NCBI Taxonomy" id="148447"/>
    <lineage>
        <taxon>Bacteria</taxon>
        <taxon>Pseudomonadati</taxon>
        <taxon>Pseudomonadota</taxon>
        <taxon>Betaproteobacteria</taxon>
        <taxon>Burkholderiales</taxon>
        <taxon>Burkholderiaceae</taxon>
        <taxon>Paraburkholderia</taxon>
    </lineage>
</organism>
<name>A0ACC6U8N8_9BURK</name>
<accession>A0ACC6U8N8</accession>
<dbReference type="EMBL" id="JBFRCH010000025">
    <property type="protein sequence ID" value="MEX3935929.1"/>
    <property type="molecule type" value="Genomic_DNA"/>
</dbReference>
<dbReference type="Proteomes" id="UP001558850">
    <property type="component" value="Unassembled WGS sequence"/>
</dbReference>
<protein>
    <submittedName>
        <fullName evidence="1">Thiamine pyrophosphate-binding protein</fullName>
    </submittedName>
</protein>
<proteinExistence type="predicted"/>
<keyword evidence="2" id="KW-1185">Reference proteome</keyword>
<sequence>MKLSDYVMQYLAIQGTDAIFTVTGGGIMHLVDSLGHSKSIRYVCNYHEQACAIAAESYARATGRPGVCLVTTGPGSTNALSAIAGAWVDSVPVVVISGQVRRDLIADYSRVRQMGPQEINIIDMVRPVTKYAVTITDPATIGAELDKAFEVASSGRPGPVWINIPLDVQGAQVDLPEPRRLAPATGTAPAAEDVLRVVERISKASRPALVFGNGVHYAGAEQEARALADRLGIPVLTTLGGLDLIGDDHPLFAGRFGPGGQRNANFVIQTCDLLLTIGASMSVTNIGFNTDSFSQHSTKIVVNTDVEEIRKMRPTPDLGVAADAGSFIRALLEACKDRRFDVDPDWPVACLEWKQRYPTVTPEQRAEREYVNSYVFVDRLSDYLGAGDLVLTGNALDAASVIQAFKVTPGQRVYTNINYGAMGWDLPAAVGAAVARRSDPAARTILVTGDGSIQFNIQELMTVGLNRLNIKIFVLNNDGYQSIRATQTNHFAGHLVGADSSSGVGNPRFDSLATAYGLGYCRIANHGELDAQLEACLTEPGPMICELNVSPGQPRSPRLMSRRTADGKMESPALEDMYPFLPKEEIEQNLQRFARATARTTA</sequence>
<evidence type="ECO:0000313" key="1">
    <source>
        <dbReference type="EMBL" id="MEX3935929.1"/>
    </source>
</evidence>
<reference evidence="1" key="1">
    <citation type="submission" date="2024-07" db="EMBL/GenBank/DDBJ databases">
        <title>A survey of Mimosa microsymbionts across Brazilian biomes reveals a high diversity of Paraburkholderia nodulating endemic species, but also that Cupriavidus is common as a symbiont of widespread species.</title>
        <authorList>
            <person name="Rouws L."/>
            <person name="Barauna A."/>
            <person name="Beukes C."/>
            <person name="Rouws J.R.C."/>
            <person name="De Faria S.M."/>
            <person name="Gross E."/>
            <person name="Bueno Dos Reis Junior F."/>
            <person name="Simon M.F."/>
            <person name="Maluk M."/>
            <person name="Odee D.W."/>
            <person name="Kenicer G."/>
            <person name="Young J.P.W."/>
            <person name="Reis V.M."/>
            <person name="Zilli J."/>
            <person name="James E.K."/>
        </authorList>
    </citation>
    <scope>NUCLEOTIDE SEQUENCE</scope>
    <source>
        <strain evidence="1">EG181B</strain>
    </source>
</reference>
<evidence type="ECO:0000313" key="2">
    <source>
        <dbReference type="Proteomes" id="UP001558850"/>
    </source>
</evidence>